<dbReference type="Proteomes" id="UP000198287">
    <property type="component" value="Unassembled WGS sequence"/>
</dbReference>
<keyword evidence="6" id="KW-0479">Metal-binding</keyword>
<keyword evidence="5" id="KW-0539">Nucleus</keyword>
<keyword evidence="9" id="KW-1185">Reference proteome</keyword>
<dbReference type="GO" id="GO:0046872">
    <property type="term" value="F:metal ion binding"/>
    <property type="evidence" value="ECO:0007669"/>
    <property type="project" value="UniProtKB-KW"/>
</dbReference>
<protein>
    <submittedName>
        <fullName evidence="8">Translin-associated protein X</fullName>
    </submittedName>
</protein>
<evidence type="ECO:0000256" key="6">
    <source>
        <dbReference type="PIRSR" id="PIRSR602848-1"/>
    </source>
</evidence>
<sequence length="316" mass="36495">MMMMESSNPEAAPVPVLYTTEVAEMFDKAKAYLDVKRNKDDEIFHLTKDITYESKRIIFVLHRFFIYDDACRDAKRKLNMLLDSDRYFLGLAKALEGEDMSLHYRRYTHCVQECIEAMMFLHFIEHRKIPTYEDVKSFLVWVIKDEKCNTDPSATEKDANDDDGSDKPQEISTTTTSSRTLTVPLSLTDYMLGICDFTGELMKAAIPTLTKPKWHSFLYQVFALVREIYAQFAGICAENRLFRNKMSVMRASVIKIEATVYRLKMKILVYGRIPDSTDLQCIEYEEGDYGRGRVNRGGNMKTGNDDERDRGDSGVE</sequence>
<dbReference type="EMBL" id="LNIX01000006">
    <property type="protein sequence ID" value="OXA53195.1"/>
    <property type="molecule type" value="Genomic_DNA"/>
</dbReference>
<comment type="caution">
    <text evidence="8">The sequence shown here is derived from an EMBL/GenBank/DDBJ whole genome shotgun (WGS) entry which is preliminary data.</text>
</comment>
<dbReference type="CDD" id="cd14820">
    <property type="entry name" value="TRAX"/>
    <property type="match status" value="1"/>
</dbReference>
<feature type="region of interest" description="Disordered" evidence="7">
    <location>
        <begin position="152"/>
        <end position="177"/>
    </location>
</feature>
<feature type="binding site" evidence="6">
    <location>
        <position position="116"/>
    </location>
    <ligand>
        <name>Mg(2+)</name>
        <dbReference type="ChEBI" id="CHEBI:18420"/>
    </ligand>
</feature>
<feature type="binding site" evidence="6">
    <location>
        <position position="200"/>
    </location>
    <ligand>
        <name>Mg(2+)</name>
        <dbReference type="ChEBI" id="CHEBI:18420"/>
    </ligand>
</feature>
<dbReference type="OMA" id="SYFDYVM"/>
<keyword evidence="6" id="KW-0460">Magnesium</keyword>
<organism evidence="8 9">
    <name type="scientific">Folsomia candida</name>
    <name type="common">Springtail</name>
    <dbReference type="NCBI Taxonomy" id="158441"/>
    <lineage>
        <taxon>Eukaryota</taxon>
        <taxon>Metazoa</taxon>
        <taxon>Ecdysozoa</taxon>
        <taxon>Arthropoda</taxon>
        <taxon>Hexapoda</taxon>
        <taxon>Collembola</taxon>
        <taxon>Entomobryomorpha</taxon>
        <taxon>Isotomoidea</taxon>
        <taxon>Isotomidae</taxon>
        <taxon>Proisotominae</taxon>
        <taxon>Folsomia</taxon>
    </lineage>
</organism>
<keyword evidence="4" id="KW-0963">Cytoplasm</keyword>
<evidence type="ECO:0000256" key="2">
    <source>
        <dbReference type="ARBA" id="ARBA00004496"/>
    </source>
</evidence>
<evidence type="ECO:0000256" key="4">
    <source>
        <dbReference type="ARBA" id="ARBA00022490"/>
    </source>
</evidence>
<evidence type="ECO:0000313" key="9">
    <source>
        <dbReference type="Proteomes" id="UP000198287"/>
    </source>
</evidence>
<feature type="compositionally biased region" description="Basic and acidic residues" evidence="7">
    <location>
        <begin position="303"/>
        <end position="316"/>
    </location>
</feature>
<dbReference type="STRING" id="158441.A0A226E6E2"/>
<dbReference type="AlphaFoldDB" id="A0A226E6E2"/>
<evidence type="ECO:0000256" key="1">
    <source>
        <dbReference type="ARBA" id="ARBA00004123"/>
    </source>
</evidence>
<dbReference type="GO" id="GO:0005737">
    <property type="term" value="C:cytoplasm"/>
    <property type="evidence" value="ECO:0007669"/>
    <property type="project" value="UniProtKB-SubCell"/>
</dbReference>
<dbReference type="Pfam" id="PF01997">
    <property type="entry name" value="Translin"/>
    <property type="match status" value="1"/>
</dbReference>
<dbReference type="GO" id="GO:0005634">
    <property type="term" value="C:nucleus"/>
    <property type="evidence" value="ECO:0007669"/>
    <property type="project" value="UniProtKB-SubCell"/>
</dbReference>
<feature type="region of interest" description="Disordered" evidence="7">
    <location>
        <begin position="293"/>
        <end position="316"/>
    </location>
</feature>
<dbReference type="PANTHER" id="PTHR10741">
    <property type="entry name" value="TRANSLIN AND TRANSLIN ASSOCIATED PROTEIN X"/>
    <property type="match status" value="1"/>
</dbReference>
<reference evidence="8 9" key="1">
    <citation type="submission" date="2015-12" db="EMBL/GenBank/DDBJ databases">
        <title>The genome of Folsomia candida.</title>
        <authorList>
            <person name="Faddeeva A."/>
            <person name="Derks M.F."/>
            <person name="Anvar Y."/>
            <person name="Smit S."/>
            <person name="Van Straalen N."/>
            <person name="Roelofs D."/>
        </authorList>
    </citation>
    <scope>NUCLEOTIDE SEQUENCE [LARGE SCALE GENOMIC DNA]</scope>
    <source>
        <strain evidence="8 9">VU population</strain>
        <tissue evidence="8">Whole body</tissue>
    </source>
</reference>
<dbReference type="InterPro" id="IPR016069">
    <property type="entry name" value="Translin_C"/>
</dbReference>
<comment type="similarity">
    <text evidence="3">Belongs to the translin family.</text>
</comment>
<dbReference type="OrthoDB" id="31005at2759"/>
<dbReference type="GO" id="GO:0043565">
    <property type="term" value="F:sequence-specific DNA binding"/>
    <property type="evidence" value="ECO:0007669"/>
    <property type="project" value="InterPro"/>
</dbReference>
<evidence type="ECO:0000256" key="3">
    <source>
        <dbReference type="ARBA" id="ARBA00005902"/>
    </source>
</evidence>
<evidence type="ECO:0000256" key="5">
    <source>
        <dbReference type="ARBA" id="ARBA00023242"/>
    </source>
</evidence>
<proteinExistence type="inferred from homology"/>
<dbReference type="InterPro" id="IPR016068">
    <property type="entry name" value="Translin_N"/>
</dbReference>
<evidence type="ECO:0000313" key="8">
    <source>
        <dbReference type="EMBL" id="OXA53195.1"/>
    </source>
</evidence>
<dbReference type="SUPFAM" id="SSF74784">
    <property type="entry name" value="Translin"/>
    <property type="match status" value="1"/>
</dbReference>
<dbReference type="Gene3D" id="1.20.58.190">
    <property type="entry name" value="Translin, domain 1"/>
    <property type="match status" value="1"/>
</dbReference>
<comment type="subcellular location">
    <subcellularLocation>
        <location evidence="2">Cytoplasm</location>
    </subcellularLocation>
    <subcellularLocation>
        <location evidence="1">Nucleus</location>
    </subcellularLocation>
</comment>
<name>A0A226E6E2_FOLCA</name>
<dbReference type="Gene3D" id="1.20.58.200">
    <property type="entry name" value="Translin, domain 2"/>
    <property type="match status" value="1"/>
</dbReference>
<dbReference type="InterPro" id="IPR036081">
    <property type="entry name" value="Translin_sf"/>
</dbReference>
<dbReference type="InterPro" id="IPR002848">
    <property type="entry name" value="Translin_fam"/>
</dbReference>
<accession>A0A226E6E2</accession>
<evidence type="ECO:0000256" key="7">
    <source>
        <dbReference type="SAM" id="MobiDB-lite"/>
    </source>
</evidence>
<gene>
    <name evidence="8" type="ORF">Fcan01_12598</name>
</gene>